<evidence type="ECO:0000256" key="5">
    <source>
        <dbReference type="ARBA" id="ARBA00023136"/>
    </source>
</evidence>
<evidence type="ECO:0000259" key="10">
    <source>
        <dbReference type="PROSITE" id="PS50801"/>
    </source>
</evidence>
<feature type="region of interest" description="Disordered" evidence="7">
    <location>
        <begin position="1507"/>
        <end position="1529"/>
    </location>
</feature>
<feature type="transmembrane region" description="Helical" evidence="8">
    <location>
        <begin position="139"/>
        <end position="159"/>
    </location>
</feature>
<feature type="transmembrane region" description="Helical" evidence="8">
    <location>
        <begin position="381"/>
        <end position="398"/>
    </location>
</feature>
<dbReference type="InterPro" id="IPR002645">
    <property type="entry name" value="STAS_dom"/>
</dbReference>
<dbReference type="Pfam" id="PF00916">
    <property type="entry name" value="Sulfate_transp"/>
    <property type="match status" value="1"/>
</dbReference>
<feature type="compositionally biased region" description="Polar residues" evidence="7">
    <location>
        <begin position="1616"/>
        <end position="1628"/>
    </location>
</feature>
<dbReference type="InterPro" id="IPR036513">
    <property type="entry name" value="STAS_dom_sf"/>
</dbReference>
<feature type="region of interest" description="Disordered" evidence="7">
    <location>
        <begin position="779"/>
        <end position="854"/>
    </location>
</feature>
<feature type="compositionally biased region" description="Basic and acidic residues" evidence="7">
    <location>
        <begin position="785"/>
        <end position="817"/>
    </location>
</feature>
<evidence type="ECO:0000256" key="8">
    <source>
        <dbReference type="SAM" id="Phobius"/>
    </source>
</evidence>
<gene>
    <name evidence="11" type="ORF">CAUJ_LOCUS5736</name>
</gene>
<evidence type="ECO:0008006" key="13">
    <source>
        <dbReference type="Google" id="ProtNLM"/>
    </source>
</evidence>
<feature type="domain" description="STAS" evidence="10">
    <location>
        <begin position="509"/>
        <end position="632"/>
    </location>
</feature>
<dbReference type="PANTHER" id="PTHR11814">
    <property type="entry name" value="SULFATE TRANSPORTER"/>
    <property type="match status" value="1"/>
</dbReference>
<dbReference type="InterPro" id="IPR001902">
    <property type="entry name" value="SLC26A/SulP_fam"/>
</dbReference>
<evidence type="ECO:0000256" key="7">
    <source>
        <dbReference type="SAM" id="MobiDB-lite"/>
    </source>
</evidence>
<feature type="compositionally biased region" description="Low complexity" evidence="7">
    <location>
        <begin position="1731"/>
        <end position="1741"/>
    </location>
</feature>
<dbReference type="Pfam" id="PF07896">
    <property type="entry name" value="DUF1674"/>
    <property type="match status" value="1"/>
</dbReference>
<keyword evidence="12" id="KW-1185">Reference proteome</keyword>
<protein>
    <recommendedName>
        <fullName evidence="13">STAS domain-containing protein</fullName>
    </recommendedName>
</protein>
<dbReference type="SUPFAM" id="SSF52091">
    <property type="entry name" value="SpoIIaa-like"/>
    <property type="match status" value="1"/>
</dbReference>
<keyword evidence="3 8" id="KW-0812">Transmembrane</keyword>
<accession>A0A8S1H342</accession>
<proteinExistence type="inferred from homology"/>
<comment type="similarity">
    <text evidence="2">Belongs to the SDHAF4 family.</text>
</comment>
<feature type="transmembrane region" description="Helical" evidence="8">
    <location>
        <begin position="345"/>
        <end position="361"/>
    </location>
</feature>
<dbReference type="Pfam" id="PF01740">
    <property type="entry name" value="STAS"/>
    <property type="match status" value="1"/>
</dbReference>
<comment type="caution">
    <text evidence="11">The sequence shown here is derived from an EMBL/GenBank/DDBJ whole genome shotgun (WGS) entry which is preliminary data.</text>
</comment>
<feature type="transmembrane region" description="Helical" evidence="8">
    <location>
        <begin position="300"/>
        <end position="325"/>
    </location>
</feature>
<feature type="region of interest" description="Disordered" evidence="7">
    <location>
        <begin position="1760"/>
        <end position="1863"/>
    </location>
</feature>
<name>A0A8S1H342_9PELO</name>
<dbReference type="InterPro" id="IPR011547">
    <property type="entry name" value="SLC26A/SulP_dom"/>
</dbReference>
<evidence type="ECO:0000313" key="11">
    <source>
        <dbReference type="EMBL" id="CAD6189817.1"/>
    </source>
</evidence>
<keyword evidence="6" id="KW-0175">Coiled coil</keyword>
<dbReference type="PROSITE" id="PS50801">
    <property type="entry name" value="STAS"/>
    <property type="match status" value="1"/>
</dbReference>
<feature type="compositionally biased region" description="Acidic residues" evidence="7">
    <location>
        <begin position="1507"/>
        <end position="1518"/>
    </location>
</feature>
<dbReference type="EMBL" id="CAJGYM010000012">
    <property type="protein sequence ID" value="CAD6189817.1"/>
    <property type="molecule type" value="Genomic_DNA"/>
</dbReference>
<feature type="region of interest" description="Disordered" evidence="7">
    <location>
        <begin position="1885"/>
        <end position="1907"/>
    </location>
</feature>
<feature type="compositionally biased region" description="Polar residues" evidence="7">
    <location>
        <begin position="652"/>
        <end position="666"/>
    </location>
</feature>
<dbReference type="GO" id="GO:0055085">
    <property type="term" value="P:transmembrane transport"/>
    <property type="evidence" value="ECO:0007669"/>
    <property type="project" value="InterPro"/>
</dbReference>
<feature type="domain" description="PCI" evidence="9">
    <location>
        <begin position="835"/>
        <end position="988"/>
    </location>
</feature>
<feature type="region of interest" description="Disordered" evidence="7">
    <location>
        <begin position="1592"/>
        <end position="1741"/>
    </location>
</feature>
<evidence type="ECO:0000256" key="3">
    <source>
        <dbReference type="ARBA" id="ARBA00022692"/>
    </source>
</evidence>
<evidence type="ECO:0000313" key="12">
    <source>
        <dbReference type="Proteomes" id="UP000835052"/>
    </source>
</evidence>
<feature type="transmembrane region" description="Helical" evidence="8">
    <location>
        <begin position="262"/>
        <end position="280"/>
    </location>
</feature>
<feature type="compositionally biased region" description="Polar residues" evidence="7">
    <location>
        <begin position="1692"/>
        <end position="1704"/>
    </location>
</feature>
<organism evidence="11 12">
    <name type="scientific">Caenorhabditis auriculariae</name>
    <dbReference type="NCBI Taxonomy" id="2777116"/>
    <lineage>
        <taxon>Eukaryota</taxon>
        <taxon>Metazoa</taxon>
        <taxon>Ecdysozoa</taxon>
        <taxon>Nematoda</taxon>
        <taxon>Chromadorea</taxon>
        <taxon>Rhabditida</taxon>
        <taxon>Rhabditina</taxon>
        <taxon>Rhabditomorpha</taxon>
        <taxon>Rhabditoidea</taxon>
        <taxon>Rhabditidae</taxon>
        <taxon>Peloderinae</taxon>
        <taxon>Caenorhabditis</taxon>
    </lineage>
</organism>
<evidence type="ECO:0000256" key="2">
    <source>
        <dbReference type="ARBA" id="ARBA00005701"/>
    </source>
</evidence>
<reference evidence="11" key="1">
    <citation type="submission" date="2020-10" db="EMBL/GenBank/DDBJ databases">
        <authorList>
            <person name="Kikuchi T."/>
        </authorList>
    </citation>
    <scope>NUCLEOTIDE SEQUENCE</scope>
    <source>
        <strain evidence="11">NKZ352</strain>
    </source>
</reference>
<dbReference type="GO" id="GO:0016020">
    <property type="term" value="C:membrane"/>
    <property type="evidence" value="ECO:0007669"/>
    <property type="project" value="UniProtKB-SubCell"/>
</dbReference>
<dbReference type="Proteomes" id="UP000835052">
    <property type="component" value="Unassembled WGS sequence"/>
</dbReference>
<feature type="transmembrane region" description="Helical" evidence="8">
    <location>
        <begin position="217"/>
        <end position="241"/>
    </location>
</feature>
<dbReference type="InterPro" id="IPR000717">
    <property type="entry name" value="PCI_dom"/>
</dbReference>
<feature type="region of interest" description="Disordered" evidence="7">
    <location>
        <begin position="652"/>
        <end position="675"/>
    </location>
</feature>
<feature type="compositionally biased region" description="Acidic residues" evidence="7">
    <location>
        <begin position="1895"/>
        <end position="1907"/>
    </location>
</feature>
<feature type="compositionally biased region" description="Acidic residues" evidence="7">
    <location>
        <begin position="1799"/>
        <end position="1809"/>
    </location>
</feature>
<feature type="compositionally biased region" description="Basic and acidic residues" evidence="7">
    <location>
        <begin position="1936"/>
        <end position="1946"/>
    </location>
</feature>
<dbReference type="Pfam" id="PF01399">
    <property type="entry name" value="PCI"/>
    <property type="match status" value="1"/>
</dbReference>
<feature type="region of interest" description="Disordered" evidence="7">
    <location>
        <begin position="2045"/>
        <end position="2082"/>
    </location>
</feature>
<evidence type="ECO:0000259" key="9">
    <source>
        <dbReference type="PROSITE" id="PS50250"/>
    </source>
</evidence>
<dbReference type="Gene3D" id="3.30.750.24">
    <property type="entry name" value="STAS domain"/>
    <property type="match status" value="1"/>
</dbReference>
<dbReference type="CDD" id="cd07042">
    <property type="entry name" value="STAS_SulP_like_sulfate_transporter"/>
    <property type="match status" value="1"/>
</dbReference>
<feature type="coiled-coil region" evidence="6">
    <location>
        <begin position="1018"/>
        <end position="1055"/>
    </location>
</feature>
<evidence type="ECO:0000256" key="1">
    <source>
        <dbReference type="ARBA" id="ARBA00004141"/>
    </source>
</evidence>
<sequence>MPRSSTTIEVLLRTSPSMTLLGASWKLKDSYCGPFRSIDAFLAAVVSFVPIFDWLPKYDVRTNLAGDIIGGLTTGVMHVPQGIAYSVLVGVDPVFGLYSSCFPAFFSTCFFGTSRHASIGDGSECGFIPKMGQLLKNSAISPIQVAATLTFALGIWQFLCGVLRLQFLMAYFSDPLVSGFTTGAAVHVLLAQFDDMLGVIVPKISGPGYVFRRLYDLAIRLPIVNLQTIAISVCSLTFLIVGKEILSPWLARKCNLRFPVPYELILVIITTSLSYVFNWHDANDVIIVGNIPAGLPLPQLPMWSILKDCLVQSLGIAVVTIAIHISMAKMLAKKHGYTVDDNQELYALGMTGILSGLFPVYPISTALGRTMVNVNSGSKTLLSTVFSSGLLLAIILWIGPLLRDLPKCVLASIITAALYSMFKKYDELKTLYTISKIDFRDARRVSRCESGAPKHRVSPHYPFDNNSDDLDSLIFLNGLYQRDGRSQWPRWSYFTKRGDNVADVEFGGVDRDADRYADLCVFRFDGPLLFTNVERFKKSLKAVFSDWEAKFASNKANVPKFFIIDCTPIAYSDYMGINALKDMTKELQERNVNVYIAGANDSIQRKMSSSNFNKILKEDRLFSTVQEAVSIARRNGSAAQMLSTAKRIQLQRMSSQASNSTNSPMHSPQPPPRTPDSIYRIERKFKFKVFNAQYNGYILSFSADSTWIWVGERDVNSLGLAHFPLFSMLFDADNAQREFHKAATLRLAKQLAVTQINLLRMLRLCPSFVRSSAGRFSITGNSKMSSEHKDPSKTKKTKEEIVKEKTPIGKLDDKDIPYSDPHLPRHPGGVNPNTGERGGPAGPEPTRYDFTRKPSEMSTETELLVEKALMAPNVINFSPYFAEPQIQELEKSNSNLFKTLQVFSMGALEDMPSDIILNPLALKKLRQLSIISYAAESNRLSYDDLLIRLRMSGVRELEDLIIDAIYKEMIKAKLDSQARVVEVSEWMARDASADSLAPTVSALQEWLSNVKAVGMTAERKANEEDEQLENQKASAEEVKNEISNARKNIEMSIRVNDPGLNSRRPRPQRSPVFFSPVIRKGDESLNDSVLDEEILTQSTLLRKLRKAHDFALSSLTAHSAVLNQFQKPLIEIVSLYERAEESAECSKSSALLTIGVFCNICANVLAVLQKHKSLQFTMYRIAYGILSKVEEQKENIGVDSWVLNMALESAVELNMTLTTDSIVATWDDPELADKLIDALTLTTGRFQLVKASIFQIARDLADETPLKKSQDPIYYTSLKVLNEETLKLLLWCIKRSEIFQSCKFIDELFSKSLPAAPQADDLLKSPLSVLDVKMFLDSLMSVSFTVTPSGRKFQQEPTICAQLTLTKLQTQCWAALCDAPNRARNPALRLRCSRVVDAVRLTDGGSEDVRVLFETWKRVLQCAPSQDDNVFEAVREIGDVYKEKMNKLLAVGPGYQRVTSSVSFGSGRSVNPIAETLLFPLPCDYDFVDVTEADHIGAIINSAEAFTEEDNVDDEDSDNEKSFLTAPEGRPSDAFSTFVSPMHQATRLSILSMSQFESPMQSPVHVSSKSVVLTPSTNIGTPQKEALKAFNFGTPAQGTPQPAPRNSIFGTPMSALPQSVFGSSQKSVFGTPLKPEEGILTSTPKDGAQPAPRNSIFGTPLSATPQQSFFGGLGPAGATPHPDPSNIFGSAASGTPQQAPTSIFGSAGPAPSSIFGNSQKSLFGATPQNPPGALGATPAPTSIFGSSQKSLFGATAQTPSGVIGAAPARGTPHPDPSSISFSNFQKPHKERSPTMNITSDEDEDEEEDDLHSALLENMEKKATPKLEVVAHPCVDQPPSPRKEAPVQSPTAKAPDSPFLSKEEDDQLADVLLQASTSMLKNIHIKKASPEKVETDEPEKEDSFDFSDFDNKLKSISGSLNTTITNFNQFCKKISPSKKEPEPEPEPKTLSSIDFTPFALSPGSSSANLTLKSTPGPGMMTDYVAPPKPSAAQMREAEIERRTDVLMEMVEDPEAFDKATTAMFSSNPQSSMADVGFFQKNALFRDMPRTGPRSTVPLVMSPLVTSSKKTTSPETPNHDATRCLGCQDDAKQEAALRRLDQLSAEWDREGDS</sequence>
<keyword evidence="5 8" id="KW-0472">Membrane</keyword>
<dbReference type="OrthoDB" id="288203at2759"/>
<keyword evidence="4 8" id="KW-1133">Transmembrane helix</keyword>
<feature type="compositionally biased region" description="Polar residues" evidence="7">
    <location>
        <begin position="1961"/>
        <end position="1972"/>
    </location>
</feature>
<comment type="subcellular location">
    <subcellularLocation>
        <location evidence="1">Membrane</location>
        <topology evidence="1">Multi-pass membrane protein</topology>
    </subcellularLocation>
</comment>
<dbReference type="SMART" id="SM00088">
    <property type="entry name" value="PINT"/>
    <property type="match status" value="1"/>
</dbReference>
<dbReference type="PROSITE" id="PS50250">
    <property type="entry name" value="PCI"/>
    <property type="match status" value="1"/>
</dbReference>
<dbReference type="InterPro" id="IPR012875">
    <property type="entry name" value="SDHF4"/>
</dbReference>
<evidence type="ECO:0000256" key="4">
    <source>
        <dbReference type="ARBA" id="ARBA00022989"/>
    </source>
</evidence>
<evidence type="ECO:0000256" key="6">
    <source>
        <dbReference type="SAM" id="Coils"/>
    </source>
</evidence>
<feature type="region of interest" description="Disordered" evidence="7">
    <location>
        <begin position="1933"/>
        <end position="1994"/>
    </location>
</feature>